<dbReference type="InParanoid" id="A0A316YXV9"/>
<feature type="domain" description="Golgi pH regulator conserved" evidence="8">
    <location>
        <begin position="196"/>
        <end position="264"/>
    </location>
</feature>
<dbReference type="PANTHER" id="PTHR15948">
    <property type="entry name" value="G-PROTEIN COUPLED RECEPTOR 89-RELATED"/>
    <property type="match status" value="1"/>
</dbReference>
<dbReference type="AlphaFoldDB" id="A0A316YXV9"/>
<dbReference type="OrthoDB" id="264392at2759"/>
<feature type="region of interest" description="Disordered" evidence="5">
    <location>
        <begin position="48"/>
        <end position="77"/>
    </location>
</feature>
<feature type="transmembrane region" description="Helical" evidence="6">
    <location>
        <begin position="205"/>
        <end position="227"/>
    </location>
</feature>
<dbReference type="InterPro" id="IPR025969">
    <property type="entry name" value="ABA_GPCR_dom"/>
</dbReference>
<dbReference type="GO" id="GO:0016020">
    <property type="term" value="C:membrane"/>
    <property type="evidence" value="ECO:0007669"/>
    <property type="project" value="UniProtKB-SubCell"/>
</dbReference>
<evidence type="ECO:0000259" key="8">
    <source>
        <dbReference type="Pfam" id="PF12537"/>
    </source>
</evidence>
<dbReference type="InterPro" id="IPR022535">
    <property type="entry name" value="Golgi_pH-regulator_cons_dom"/>
</dbReference>
<dbReference type="GeneID" id="37042743"/>
<accession>A0A316YXV9</accession>
<evidence type="ECO:0000259" key="7">
    <source>
        <dbReference type="Pfam" id="PF12430"/>
    </source>
</evidence>
<evidence type="ECO:0000313" key="9">
    <source>
        <dbReference type="EMBL" id="PWN94350.1"/>
    </source>
</evidence>
<reference evidence="9" key="1">
    <citation type="journal article" date="2018" name="Mol. Biol. Evol.">
        <title>Broad Genomic Sampling Reveals a Smut Pathogenic Ancestry of the Fungal Clade Ustilaginomycotina.</title>
        <authorList>
            <person name="Kijpornyongpan T."/>
            <person name="Mondo S.J."/>
            <person name="Barry K."/>
            <person name="Sandor L."/>
            <person name="Lee J."/>
            <person name="Lipzen A."/>
            <person name="Pangilinan J."/>
            <person name="LaButti K."/>
            <person name="Hainaut M."/>
            <person name="Henrissat B."/>
            <person name="Grigoriev I.V."/>
            <person name="Spatafora J.W."/>
            <person name="Aime M.C."/>
        </authorList>
    </citation>
    <scope>NUCLEOTIDE SEQUENCE [LARGE SCALE GENOMIC DNA]</scope>
    <source>
        <strain evidence="9">MCA 4198</strain>
    </source>
</reference>
<dbReference type="EMBL" id="KZ819634">
    <property type="protein sequence ID" value="PWN94350.1"/>
    <property type="molecule type" value="Genomic_DNA"/>
</dbReference>
<feature type="transmembrane region" description="Helical" evidence="6">
    <location>
        <begin position="129"/>
        <end position="154"/>
    </location>
</feature>
<feature type="compositionally biased region" description="Low complexity" evidence="5">
    <location>
        <begin position="471"/>
        <end position="486"/>
    </location>
</feature>
<protein>
    <recommendedName>
        <fullName evidence="11">Abscisic acid G-protein coupled receptor-like domain-containing protein</fullName>
    </recommendedName>
</protein>
<dbReference type="Proteomes" id="UP000245768">
    <property type="component" value="Unassembled WGS sequence"/>
</dbReference>
<keyword evidence="2 6" id="KW-0812">Transmembrane</keyword>
<organism evidence="9 10">
    <name type="scientific">Acaromyces ingoldii</name>
    <dbReference type="NCBI Taxonomy" id="215250"/>
    <lineage>
        <taxon>Eukaryota</taxon>
        <taxon>Fungi</taxon>
        <taxon>Dikarya</taxon>
        <taxon>Basidiomycota</taxon>
        <taxon>Ustilaginomycotina</taxon>
        <taxon>Exobasidiomycetes</taxon>
        <taxon>Exobasidiales</taxon>
        <taxon>Cryptobasidiaceae</taxon>
        <taxon>Acaromyces</taxon>
    </lineage>
</organism>
<feature type="transmembrane region" description="Helical" evidence="6">
    <location>
        <begin position="395"/>
        <end position="411"/>
    </location>
</feature>
<keyword evidence="3 6" id="KW-1133">Transmembrane helix</keyword>
<dbReference type="Pfam" id="PF12537">
    <property type="entry name" value="GPHR_N"/>
    <property type="match status" value="1"/>
</dbReference>
<evidence type="ECO:0000256" key="2">
    <source>
        <dbReference type="ARBA" id="ARBA00022692"/>
    </source>
</evidence>
<gene>
    <name evidence="9" type="ORF">FA10DRAFT_264889</name>
</gene>
<comment type="subcellular location">
    <subcellularLocation>
        <location evidence="1">Membrane</location>
        <topology evidence="1">Multi-pass membrane protein</topology>
    </subcellularLocation>
</comment>
<keyword evidence="10" id="KW-1185">Reference proteome</keyword>
<evidence type="ECO:0008006" key="11">
    <source>
        <dbReference type="Google" id="ProtNLM"/>
    </source>
</evidence>
<proteinExistence type="predicted"/>
<feature type="transmembrane region" description="Helical" evidence="6">
    <location>
        <begin position="166"/>
        <end position="185"/>
    </location>
</feature>
<keyword evidence="4 6" id="KW-0472">Membrane</keyword>
<feature type="region of interest" description="Disordered" evidence="5">
    <location>
        <begin position="463"/>
        <end position="486"/>
    </location>
</feature>
<feature type="transmembrane region" description="Helical" evidence="6">
    <location>
        <begin position="501"/>
        <end position="524"/>
    </location>
</feature>
<evidence type="ECO:0000256" key="4">
    <source>
        <dbReference type="ARBA" id="ARBA00023136"/>
    </source>
</evidence>
<evidence type="ECO:0000256" key="5">
    <source>
        <dbReference type="SAM" id="MobiDB-lite"/>
    </source>
</evidence>
<evidence type="ECO:0000256" key="3">
    <source>
        <dbReference type="ARBA" id="ARBA00022989"/>
    </source>
</evidence>
<evidence type="ECO:0000313" key="10">
    <source>
        <dbReference type="Proteomes" id="UP000245768"/>
    </source>
</evidence>
<feature type="transmembrane region" description="Helical" evidence="6">
    <location>
        <begin position="6"/>
        <end position="29"/>
    </location>
</feature>
<evidence type="ECO:0000256" key="1">
    <source>
        <dbReference type="ARBA" id="ARBA00004141"/>
    </source>
</evidence>
<feature type="transmembrane region" description="Helical" evidence="6">
    <location>
        <begin position="423"/>
        <end position="450"/>
    </location>
</feature>
<dbReference type="InterPro" id="IPR015672">
    <property type="entry name" value="GPHR/GTG"/>
</dbReference>
<name>A0A316YXV9_9BASI</name>
<dbReference type="Pfam" id="PF12430">
    <property type="entry name" value="ABA_GPCR"/>
    <property type="match status" value="1"/>
</dbReference>
<dbReference type="RefSeq" id="XP_025381548.1">
    <property type="nucleotide sequence ID" value="XM_025520827.1"/>
</dbReference>
<feature type="transmembrane region" description="Helical" evidence="6">
    <location>
        <begin position="339"/>
        <end position="367"/>
    </location>
</feature>
<evidence type="ECO:0000256" key="6">
    <source>
        <dbReference type="SAM" id="Phobius"/>
    </source>
</evidence>
<feature type="compositionally biased region" description="Low complexity" evidence="5">
    <location>
        <begin position="51"/>
        <end position="77"/>
    </location>
</feature>
<dbReference type="PANTHER" id="PTHR15948:SF0">
    <property type="entry name" value="GOLGI PH REGULATOR A-RELATED"/>
    <property type="match status" value="1"/>
</dbReference>
<feature type="domain" description="Abscisic acid G-protein coupled receptor-like" evidence="7">
    <location>
        <begin position="332"/>
        <end position="525"/>
    </location>
</feature>
<sequence length="537" mass="57873">MGALNLLVIAGIRLALFAGCRLTLLPLLLGEARHASLDEGASDAIELGELPRPATTTTRSPSSARFSGSASASSSPRDLLNTVTESLKDPHQASSHVFSLCFEESAILFALVLLEAMGTVPHELLEKNWTFSLIGVVALAVLLIPLGICLLVTFRFDSASPILKRALWALIPFVLWFILFLRVPLPPATAGNSPLLDGALSRTALLGVVLIALLSGSGATSAAWDTYEAFFAKRKPKVVTASELRDSEESFRRTCADLGSRRRALEALKSAPPSEAERQQQAGFFSRMWAGSQRGKEIKALSQEINGLEILASAMRDDLDSLRTRHRQALWSKTIQGRLLLGAGHLFSIYCVWRVLLAALSLVILGYRDQAPPDFVSLSLAHIVRLFNVDIDLDAWARIFGLLFVGALILVRMRVVLANLSTFFRAASAGISTSFLVLFLSEVLTIYLLATLIQLRASLPSALSGTPDDISAASSSPLGTDSSSPDKGPAPLLASLPSYNVSFGALFDASFLLAALATALARWFMAREEDDRANWGL</sequence>